<comment type="caution">
    <text evidence="2">The sequence shown here is derived from an EMBL/GenBank/DDBJ whole genome shotgun (WGS) entry which is preliminary data.</text>
</comment>
<protein>
    <submittedName>
        <fullName evidence="2">Uncharacterized protein</fullName>
    </submittedName>
</protein>
<dbReference type="Proteomes" id="UP000545493">
    <property type="component" value="Unassembled WGS sequence"/>
</dbReference>
<keyword evidence="3" id="KW-1185">Reference proteome</keyword>
<accession>A0A7X5UR55</accession>
<feature type="region of interest" description="Disordered" evidence="1">
    <location>
        <begin position="21"/>
        <end position="50"/>
    </location>
</feature>
<reference evidence="2 3" key="1">
    <citation type="submission" date="2020-03" db="EMBL/GenBank/DDBJ databases">
        <title>Sequencing the genomes of 1000 actinobacteria strains.</title>
        <authorList>
            <person name="Klenk H.-P."/>
        </authorList>
    </citation>
    <scope>NUCLEOTIDE SEQUENCE [LARGE SCALE GENOMIC DNA]</scope>
    <source>
        <strain evidence="2 3">DSM 45685</strain>
    </source>
</reference>
<sequence>MSTSKVERGCWINLLATPRVAAVQPPDEDRSRPTEKSVENNENPLSTSAR</sequence>
<evidence type="ECO:0000313" key="3">
    <source>
        <dbReference type="Proteomes" id="UP000545493"/>
    </source>
</evidence>
<dbReference type="EMBL" id="JAAOYM010000001">
    <property type="protein sequence ID" value="NIJ12646.1"/>
    <property type="molecule type" value="Genomic_DNA"/>
</dbReference>
<gene>
    <name evidence="2" type="ORF">FHU38_002990</name>
</gene>
<evidence type="ECO:0000313" key="2">
    <source>
        <dbReference type="EMBL" id="NIJ12646.1"/>
    </source>
</evidence>
<dbReference type="AlphaFoldDB" id="A0A7X5UR55"/>
<feature type="compositionally biased region" description="Polar residues" evidence="1">
    <location>
        <begin position="40"/>
        <end position="50"/>
    </location>
</feature>
<evidence type="ECO:0000256" key="1">
    <source>
        <dbReference type="SAM" id="MobiDB-lite"/>
    </source>
</evidence>
<name>A0A7X5UR55_9PSEU</name>
<proteinExistence type="predicted"/>
<feature type="compositionally biased region" description="Basic and acidic residues" evidence="1">
    <location>
        <begin position="27"/>
        <end position="39"/>
    </location>
</feature>
<organism evidence="2 3">
    <name type="scientific">Saccharomonospora amisosensis</name>
    <dbReference type="NCBI Taxonomy" id="1128677"/>
    <lineage>
        <taxon>Bacteria</taxon>
        <taxon>Bacillati</taxon>
        <taxon>Actinomycetota</taxon>
        <taxon>Actinomycetes</taxon>
        <taxon>Pseudonocardiales</taxon>
        <taxon>Pseudonocardiaceae</taxon>
        <taxon>Saccharomonospora</taxon>
    </lineage>
</organism>